<keyword evidence="7 12" id="KW-1015">Disulfide bond</keyword>
<keyword evidence="8" id="KW-0325">Glycoprotein</keyword>
<feature type="binding site" evidence="11">
    <location>
        <position position="108"/>
    </location>
    <ligand>
        <name>Mn(2+)</name>
        <dbReference type="ChEBI" id="CHEBI:29035"/>
    </ligand>
</feature>
<evidence type="ECO:0000256" key="4">
    <source>
        <dbReference type="ARBA" id="ARBA00022525"/>
    </source>
</evidence>
<dbReference type="SMART" id="SM00835">
    <property type="entry name" value="Cupin_1"/>
    <property type="match status" value="1"/>
</dbReference>
<gene>
    <name evidence="15" type="ORF">D0Y65_052261</name>
</gene>
<comment type="caution">
    <text evidence="15">The sequence shown here is derived from an EMBL/GenBank/DDBJ whole genome shotgun (WGS) entry which is preliminary data.</text>
</comment>
<evidence type="ECO:0000256" key="2">
    <source>
        <dbReference type="ARBA" id="ARBA00007456"/>
    </source>
</evidence>
<evidence type="ECO:0000313" key="16">
    <source>
        <dbReference type="Proteomes" id="UP000289340"/>
    </source>
</evidence>
<evidence type="ECO:0000256" key="7">
    <source>
        <dbReference type="ARBA" id="ARBA00023157"/>
    </source>
</evidence>
<feature type="binding site" evidence="10">
    <location>
        <position position="105"/>
    </location>
    <ligand>
        <name>oxalate</name>
        <dbReference type="ChEBI" id="CHEBI:30623"/>
    </ligand>
</feature>
<evidence type="ECO:0000256" key="10">
    <source>
        <dbReference type="PIRSR" id="PIRSR601929-1"/>
    </source>
</evidence>
<keyword evidence="9 10" id="KW-0464">Manganese</keyword>
<feature type="binding site" evidence="11">
    <location>
        <position position="154"/>
    </location>
    <ligand>
        <name>Mn(2+)</name>
        <dbReference type="ChEBI" id="CHEBI:29035"/>
    </ligand>
</feature>
<protein>
    <recommendedName>
        <fullName evidence="13">Germin-like protein</fullName>
    </recommendedName>
</protein>
<name>A0A445FK20_GLYSO</name>
<dbReference type="GO" id="GO:0000326">
    <property type="term" value="C:protein storage vacuole"/>
    <property type="evidence" value="ECO:0007669"/>
    <property type="project" value="UniProtKB-ARBA"/>
</dbReference>
<dbReference type="CDD" id="cd02241">
    <property type="entry name" value="cupin_OxOx"/>
    <property type="match status" value="1"/>
</dbReference>
<evidence type="ECO:0000256" key="6">
    <source>
        <dbReference type="ARBA" id="ARBA00022729"/>
    </source>
</evidence>
<dbReference type="GO" id="GO:0005783">
    <property type="term" value="C:endoplasmic reticulum"/>
    <property type="evidence" value="ECO:0007669"/>
    <property type="project" value="UniProtKB-ARBA"/>
</dbReference>
<accession>A0A445FK20</accession>
<evidence type="ECO:0000256" key="13">
    <source>
        <dbReference type="RuleBase" id="RU366015"/>
    </source>
</evidence>
<dbReference type="GO" id="GO:2000280">
    <property type="term" value="P:regulation of root development"/>
    <property type="evidence" value="ECO:0007669"/>
    <property type="project" value="UniProtKB-ARBA"/>
</dbReference>
<organism evidence="15 16">
    <name type="scientific">Glycine soja</name>
    <name type="common">Wild soybean</name>
    <dbReference type="NCBI Taxonomy" id="3848"/>
    <lineage>
        <taxon>Eukaryota</taxon>
        <taxon>Viridiplantae</taxon>
        <taxon>Streptophyta</taxon>
        <taxon>Embryophyta</taxon>
        <taxon>Tracheophyta</taxon>
        <taxon>Spermatophyta</taxon>
        <taxon>Magnoliopsida</taxon>
        <taxon>eudicotyledons</taxon>
        <taxon>Gunneridae</taxon>
        <taxon>Pentapetalae</taxon>
        <taxon>rosids</taxon>
        <taxon>fabids</taxon>
        <taxon>Fabales</taxon>
        <taxon>Fabaceae</taxon>
        <taxon>Papilionoideae</taxon>
        <taxon>50 kb inversion clade</taxon>
        <taxon>NPAAA clade</taxon>
        <taxon>indigoferoid/millettioid clade</taxon>
        <taxon>Phaseoleae</taxon>
        <taxon>Glycine</taxon>
        <taxon>Glycine subgen. Soja</taxon>
    </lineage>
</organism>
<feature type="binding site" evidence="10">
    <location>
        <position position="115"/>
    </location>
    <ligand>
        <name>oxalate</name>
        <dbReference type="ChEBI" id="CHEBI:30623"/>
    </ligand>
</feature>
<dbReference type="PANTHER" id="PTHR31238">
    <property type="entry name" value="GERMIN-LIKE PROTEIN SUBFAMILY 3 MEMBER 3"/>
    <property type="match status" value="1"/>
</dbReference>
<dbReference type="Gene3D" id="2.60.120.10">
    <property type="entry name" value="Jelly Rolls"/>
    <property type="match status" value="1"/>
</dbReference>
<evidence type="ECO:0000256" key="5">
    <source>
        <dbReference type="ARBA" id="ARBA00022723"/>
    </source>
</evidence>
<dbReference type="SUPFAM" id="SSF51182">
    <property type="entry name" value="RmlC-like cupins"/>
    <property type="match status" value="1"/>
</dbReference>
<dbReference type="GO" id="GO:0010497">
    <property type="term" value="P:plasmodesmata-mediated intercellular transport"/>
    <property type="evidence" value="ECO:0007669"/>
    <property type="project" value="UniProtKB-ARBA"/>
</dbReference>
<proteinExistence type="inferred from homology"/>
<feature type="binding site" evidence="11">
    <location>
        <position position="115"/>
    </location>
    <ligand>
        <name>Mn(2+)</name>
        <dbReference type="ChEBI" id="CHEBI:29035"/>
    </ligand>
</feature>
<dbReference type="InterPro" id="IPR011051">
    <property type="entry name" value="RmlC_Cupin_sf"/>
</dbReference>
<keyword evidence="5 10" id="KW-0479">Metal-binding</keyword>
<dbReference type="PRINTS" id="PR00325">
    <property type="entry name" value="GERMIN"/>
</dbReference>
<keyword evidence="16" id="KW-1185">Reference proteome</keyword>
<reference evidence="15 16" key="1">
    <citation type="submission" date="2018-09" db="EMBL/GenBank/DDBJ databases">
        <title>A high-quality reference genome of wild soybean provides a powerful tool to mine soybean genomes.</title>
        <authorList>
            <person name="Xie M."/>
            <person name="Chung C.Y.L."/>
            <person name="Li M.-W."/>
            <person name="Wong F.-L."/>
            <person name="Chan T.-F."/>
            <person name="Lam H.-M."/>
        </authorList>
    </citation>
    <scope>NUCLEOTIDE SEQUENCE [LARGE SCALE GENOMIC DNA]</scope>
    <source>
        <strain evidence="16">cv. W05</strain>
        <tissue evidence="15">Hypocotyl of etiolated seedlings</tissue>
    </source>
</reference>
<dbReference type="GO" id="GO:0048046">
    <property type="term" value="C:apoplast"/>
    <property type="evidence" value="ECO:0007669"/>
    <property type="project" value="UniProtKB-SubCell"/>
</dbReference>
<feature type="signal peptide" evidence="13">
    <location>
        <begin position="1"/>
        <end position="21"/>
    </location>
</feature>
<keyword evidence="6 13" id="KW-0732">Signal</keyword>
<feature type="binding site" evidence="11">
    <location>
        <position position="110"/>
    </location>
    <ligand>
        <name>Mn(2+)</name>
        <dbReference type="ChEBI" id="CHEBI:29035"/>
    </ligand>
</feature>
<evidence type="ECO:0000256" key="1">
    <source>
        <dbReference type="ARBA" id="ARBA00004271"/>
    </source>
</evidence>
<evidence type="ECO:0000313" key="15">
    <source>
        <dbReference type="EMBL" id="RZB49205.1"/>
    </source>
</evidence>
<feature type="disulfide bond" evidence="12">
    <location>
        <begin position="31"/>
        <end position="46"/>
    </location>
</feature>
<keyword evidence="4 13" id="KW-0964">Secreted</keyword>
<comment type="similarity">
    <text evidence="2 13">Belongs to the germin family.</text>
</comment>
<dbReference type="InterPro" id="IPR006045">
    <property type="entry name" value="Cupin_1"/>
</dbReference>
<evidence type="ECO:0000256" key="9">
    <source>
        <dbReference type="ARBA" id="ARBA00023211"/>
    </source>
</evidence>
<feature type="binding site" evidence="10">
    <location>
        <position position="110"/>
    </location>
    <ligand>
        <name>oxalate</name>
        <dbReference type="ChEBI" id="CHEBI:30623"/>
    </ligand>
</feature>
<dbReference type="FunFam" id="2.60.120.10:FF:000025">
    <property type="entry name" value="germin-like protein subfamily 2 member 1"/>
    <property type="match status" value="1"/>
</dbReference>
<keyword evidence="3 13" id="KW-0052">Apoplast</keyword>
<dbReference type="InterPro" id="IPR014710">
    <property type="entry name" value="RmlC-like_jellyroll"/>
</dbReference>
<feature type="chain" id="PRO_5019613768" description="Germin-like protein" evidence="13">
    <location>
        <begin position="22"/>
        <end position="215"/>
    </location>
</feature>
<dbReference type="Gramene" id="XM_028360152.1">
    <property type="protein sequence ID" value="XP_028215953.1"/>
    <property type="gene ID" value="LOC114398039"/>
</dbReference>
<evidence type="ECO:0000256" key="12">
    <source>
        <dbReference type="PIRSR" id="PIRSR601929-3"/>
    </source>
</evidence>
<dbReference type="Proteomes" id="UP000289340">
    <property type="component" value="Chromosome 19"/>
</dbReference>
<sequence>MSPTNIFTILVITSVVSIAYASDPDALQDLCVAFPSSSVKMNGFACKEEANVTEADFFFAGLANPGVINNATGSVVTAANVEKIPGLNTLGLSLSRIDFKSGGLNPPHTHLRATEILFVLEGELDVGFITTANKLISKTVKEGEVFVFPKALVHFQKNNGDKPAAVISAFDSQLPGTFSIVAVLFNSTPSVPDDVLTHAFQIDTQDVDKIKNSLS</sequence>
<feature type="domain" description="Cupin type-1" evidence="14">
    <location>
        <begin position="60"/>
        <end position="208"/>
    </location>
</feature>
<evidence type="ECO:0000256" key="3">
    <source>
        <dbReference type="ARBA" id="ARBA00022523"/>
    </source>
</evidence>
<dbReference type="InterPro" id="IPR001929">
    <property type="entry name" value="Germin"/>
</dbReference>
<dbReference type="Pfam" id="PF00190">
    <property type="entry name" value="Cupin_1"/>
    <property type="match status" value="1"/>
</dbReference>
<dbReference type="AlphaFoldDB" id="A0A445FK20"/>
<dbReference type="EMBL" id="QZWG01000019">
    <property type="protein sequence ID" value="RZB49205.1"/>
    <property type="molecule type" value="Genomic_DNA"/>
</dbReference>
<evidence type="ECO:0000256" key="8">
    <source>
        <dbReference type="ARBA" id="ARBA00023180"/>
    </source>
</evidence>
<dbReference type="GO" id="GO:0030145">
    <property type="term" value="F:manganese ion binding"/>
    <property type="evidence" value="ECO:0007669"/>
    <property type="project" value="UniProtKB-UniRule"/>
</dbReference>
<evidence type="ECO:0000256" key="11">
    <source>
        <dbReference type="PIRSR" id="PIRSR601929-2"/>
    </source>
</evidence>
<dbReference type="GO" id="GO:0009506">
    <property type="term" value="C:plasmodesma"/>
    <property type="evidence" value="ECO:0007669"/>
    <property type="project" value="UniProtKB-ARBA"/>
</dbReference>
<comment type="subcellular location">
    <subcellularLocation>
        <location evidence="1 13">Secreted</location>
        <location evidence="1 13">Extracellular space</location>
        <location evidence="1 13">Apoplast</location>
    </subcellularLocation>
</comment>
<evidence type="ECO:0000259" key="14">
    <source>
        <dbReference type="SMART" id="SM00835"/>
    </source>
</evidence>